<keyword evidence="5 6" id="KW-0472">Membrane</keyword>
<dbReference type="SUPFAM" id="SSF55874">
    <property type="entry name" value="ATPase domain of HSP90 chaperone/DNA topoisomerase II/histidine kinase"/>
    <property type="match status" value="1"/>
</dbReference>
<protein>
    <recommendedName>
        <fullName evidence="7">HAMP domain-containing protein</fullName>
    </recommendedName>
</protein>
<evidence type="ECO:0000259" key="7">
    <source>
        <dbReference type="PROSITE" id="PS50885"/>
    </source>
</evidence>
<name>A0ABX3ES18_9BACL</name>
<organism evidence="8 9">
    <name type="scientific">Paenibacillus helianthi</name>
    <dbReference type="NCBI Taxonomy" id="1349432"/>
    <lineage>
        <taxon>Bacteria</taxon>
        <taxon>Bacillati</taxon>
        <taxon>Bacillota</taxon>
        <taxon>Bacilli</taxon>
        <taxon>Bacillales</taxon>
        <taxon>Paenibacillaceae</taxon>
        <taxon>Paenibacillus</taxon>
    </lineage>
</organism>
<dbReference type="InterPro" id="IPR010559">
    <property type="entry name" value="Sig_transdc_His_kin_internal"/>
</dbReference>
<dbReference type="RefSeq" id="WP_074107387.1">
    <property type="nucleotide sequence ID" value="NZ_LVWI01000035.1"/>
</dbReference>
<feature type="transmembrane region" description="Helical" evidence="6">
    <location>
        <begin position="20"/>
        <end position="37"/>
    </location>
</feature>
<feature type="transmembrane region" description="Helical" evidence="6">
    <location>
        <begin position="293"/>
        <end position="316"/>
    </location>
</feature>
<evidence type="ECO:0000256" key="4">
    <source>
        <dbReference type="ARBA" id="ARBA00022679"/>
    </source>
</evidence>
<evidence type="ECO:0000256" key="1">
    <source>
        <dbReference type="ARBA" id="ARBA00004651"/>
    </source>
</evidence>
<feature type="domain" description="HAMP" evidence="7">
    <location>
        <begin position="314"/>
        <end position="366"/>
    </location>
</feature>
<comment type="subcellular location">
    <subcellularLocation>
        <location evidence="1">Cell membrane</location>
        <topology evidence="1">Multi-pass membrane protein</topology>
    </subcellularLocation>
</comment>
<evidence type="ECO:0000256" key="5">
    <source>
        <dbReference type="ARBA" id="ARBA00023136"/>
    </source>
</evidence>
<dbReference type="PANTHER" id="PTHR34220:SF7">
    <property type="entry name" value="SENSOR HISTIDINE KINASE YPDA"/>
    <property type="match status" value="1"/>
</dbReference>
<evidence type="ECO:0000256" key="2">
    <source>
        <dbReference type="ARBA" id="ARBA00022475"/>
    </source>
</evidence>
<keyword evidence="6" id="KW-1133">Transmembrane helix</keyword>
<dbReference type="InterPro" id="IPR050640">
    <property type="entry name" value="Bact_2-comp_sensor_kinase"/>
</dbReference>
<dbReference type="Proteomes" id="UP000186058">
    <property type="component" value="Unassembled WGS sequence"/>
</dbReference>
<dbReference type="SUPFAM" id="SSF158472">
    <property type="entry name" value="HAMP domain-like"/>
    <property type="match status" value="1"/>
</dbReference>
<dbReference type="PROSITE" id="PS50885">
    <property type="entry name" value="HAMP"/>
    <property type="match status" value="1"/>
</dbReference>
<dbReference type="InterPro" id="IPR036890">
    <property type="entry name" value="HATPase_C_sf"/>
</dbReference>
<dbReference type="Pfam" id="PF06580">
    <property type="entry name" value="His_kinase"/>
    <property type="match status" value="1"/>
</dbReference>
<accession>A0ABX3ES18</accession>
<dbReference type="Gene3D" id="3.30.565.10">
    <property type="entry name" value="Histidine kinase-like ATPase, C-terminal domain"/>
    <property type="match status" value="1"/>
</dbReference>
<proteinExistence type="predicted"/>
<evidence type="ECO:0000313" key="9">
    <source>
        <dbReference type="Proteomes" id="UP000186058"/>
    </source>
</evidence>
<dbReference type="Pfam" id="PF00672">
    <property type="entry name" value="HAMP"/>
    <property type="match status" value="1"/>
</dbReference>
<keyword evidence="4" id="KW-0808">Transferase</keyword>
<keyword evidence="6" id="KW-0812">Transmembrane</keyword>
<dbReference type="EMBL" id="LVWI01000035">
    <property type="protein sequence ID" value="OKP87497.1"/>
    <property type="molecule type" value="Genomic_DNA"/>
</dbReference>
<dbReference type="Gene3D" id="6.10.340.10">
    <property type="match status" value="1"/>
</dbReference>
<gene>
    <name evidence="8" type="ORF">A3844_10550</name>
</gene>
<keyword evidence="3" id="KW-0597">Phosphoprotein</keyword>
<evidence type="ECO:0000256" key="6">
    <source>
        <dbReference type="SAM" id="Phobius"/>
    </source>
</evidence>
<dbReference type="PANTHER" id="PTHR34220">
    <property type="entry name" value="SENSOR HISTIDINE KINASE YPDA"/>
    <property type="match status" value="1"/>
</dbReference>
<evidence type="ECO:0000313" key="8">
    <source>
        <dbReference type="EMBL" id="OKP87497.1"/>
    </source>
</evidence>
<dbReference type="CDD" id="cd06225">
    <property type="entry name" value="HAMP"/>
    <property type="match status" value="1"/>
</dbReference>
<reference evidence="8 9" key="1">
    <citation type="submission" date="2016-03" db="EMBL/GenBank/DDBJ databases">
        <authorList>
            <person name="Sant'Anna F.H."/>
            <person name="Ambrosini A."/>
            <person name="Souza R."/>
            <person name="Bach E."/>
            <person name="Fernandes G."/>
            <person name="Balsanelli E."/>
            <person name="Baura V.A."/>
            <person name="Souza E.M."/>
            <person name="Passaglia L."/>
        </authorList>
    </citation>
    <scope>NUCLEOTIDE SEQUENCE [LARGE SCALE GENOMIC DNA]</scope>
    <source>
        <strain evidence="8 9">P26E</strain>
    </source>
</reference>
<evidence type="ECO:0000256" key="3">
    <source>
        <dbReference type="ARBA" id="ARBA00022553"/>
    </source>
</evidence>
<sequence length="579" mass="66642">MKPVSFNLFGQRLTILPKIIISFLVVLIPIQTLSLMMNHSSVNKVQNEILQSSASNVHFYLSSLETEINRILRLEREYISSDGDFLKAGVIPDSMDDYERGQTILRIENKLSILKSSSPYIKDIRIYFPSLGRTIWTTSFSSTIPDDEIRVIAGKDKRTQSPFTFVNNRLILGMLYPTTGNDMMFMIEVELSIPLLQQSMAQMSGKKNAGSILLNEPEQWVIGDTKDESITQSIRQWVSGQQKRQTASGMDRIEMDHKMYLIYYEQSESLGLTLVHYVPEAEALGVLKQYQSWYWVITLVSILIVYIFSYGIFLLIHKPMRRLVNSLAQVGEGNLELRLQHRYNDEFQDVFQQFNTMVSRIGTLIGEVSEQQTRSQHAELKQLQSQINPHFLYNSLFILLTLIRQEDKDSAERLVLHMGNYFRYITRTGEDEVSLENEMMHTQAYAGIQSLRFPDIQIRWGEIPEACRIVRVPRLILQPLVENAYLHGLEKMEGPGLLLIEVEHHENLLMIRVEDNSGHLNPEMIEELNHRLHTIAYSGETTGMFNVHRRLQLRYGQAYGLELAIGHSGGLCVTLRIPL</sequence>
<comment type="caution">
    <text evidence="8">The sequence shown here is derived from an EMBL/GenBank/DDBJ whole genome shotgun (WGS) entry which is preliminary data.</text>
</comment>
<dbReference type="InterPro" id="IPR003660">
    <property type="entry name" value="HAMP_dom"/>
</dbReference>
<keyword evidence="2" id="KW-1003">Cell membrane</keyword>
<dbReference type="SMART" id="SM00304">
    <property type="entry name" value="HAMP"/>
    <property type="match status" value="1"/>
</dbReference>
<keyword evidence="9" id="KW-1185">Reference proteome</keyword>